<organism evidence="3">
    <name type="scientific">marine sediment metagenome</name>
    <dbReference type="NCBI Taxonomy" id="412755"/>
    <lineage>
        <taxon>unclassified sequences</taxon>
        <taxon>metagenomes</taxon>
        <taxon>ecological metagenomes</taxon>
    </lineage>
</organism>
<feature type="region of interest" description="Disordered" evidence="1">
    <location>
        <begin position="115"/>
        <end position="135"/>
    </location>
</feature>
<evidence type="ECO:0000259" key="2">
    <source>
        <dbReference type="Pfam" id="PF20696"/>
    </source>
</evidence>
<evidence type="ECO:0000313" key="3">
    <source>
        <dbReference type="EMBL" id="GAH72714.1"/>
    </source>
</evidence>
<dbReference type="GO" id="GO:0008694">
    <property type="term" value="F:4-hydroxy-3-polyprenylbenzoate decarboxylase activity"/>
    <property type="evidence" value="ECO:0007669"/>
    <property type="project" value="TreeGrafter"/>
</dbReference>
<dbReference type="EMBL" id="BARU01029936">
    <property type="protein sequence ID" value="GAH72714.1"/>
    <property type="molecule type" value="Genomic_DNA"/>
</dbReference>
<protein>
    <recommendedName>
        <fullName evidence="2">3-octaprenyl-4-hydroxybenzoate carboxy-lyase-like C-terminal domain-containing protein</fullName>
    </recommendedName>
</protein>
<dbReference type="Gene3D" id="3.40.1670.10">
    <property type="entry name" value="UbiD C-terminal domain-like"/>
    <property type="match status" value="1"/>
</dbReference>
<name>X1J2Y8_9ZZZZ</name>
<comment type="caution">
    <text evidence="3">The sequence shown here is derived from an EMBL/GenBank/DDBJ whole genome shotgun (WGS) entry which is preliminary data.</text>
</comment>
<dbReference type="Pfam" id="PF20696">
    <property type="entry name" value="UbiD_C"/>
    <property type="match status" value="1"/>
</dbReference>
<accession>X1J2Y8</accession>
<dbReference type="PANTHER" id="PTHR30108:SF17">
    <property type="entry name" value="FERULIC ACID DECARBOXYLASE 1"/>
    <property type="match status" value="1"/>
</dbReference>
<dbReference type="GO" id="GO:0005829">
    <property type="term" value="C:cytosol"/>
    <property type="evidence" value="ECO:0007669"/>
    <property type="project" value="TreeGrafter"/>
</dbReference>
<dbReference type="InterPro" id="IPR049381">
    <property type="entry name" value="UbiD-like_C"/>
</dbReference>
<dbReference type="Gene3D" id="1.20.5.570">
    <property type="entry name" value="Single helix bin"/>
    <property type="match status" value="1"/>
</dbReference>
<gene>
    <name evidence="3" type="ORF">S03H2_47562</name>
</gene>
<evidence type="ECO:0000256" key="1">
    <source>
        <dbReference type="SAM" id="MobiDB-lite"/>
    </source>
</evidence>
<dbReference type="InterPro" id="IPR002830">
    <property type="entry name" value="UbiD"/>
</dbReference>
<dbReference type="SUPFAM" id="SSF143968">
    <property type="entry name" value="UbiD C-terminal domain-like"/>
    <property type="match status" value="1"/>
</dbReference>
<feature type="domain" description="3-octaprenyl-4-hydroxybenzoate carboxy-lyase-like C-terminal" evidence="2">
    <location>
        <begin position="1"/>
        <end position="110"/>
    </location>
</feature>
<reference evidence="3" key="1">
    <citation type="journal article" date="2014" name="Front. Microbiol.">
        <title>High frequency of phylogenetically diverse reductive dehalogenase-homologous genes in deep subseafloor sedimentary metagenomes.</title>
        <authorList>
            <person name="Kawai M."/>
            <person name="Futagami T."/>
            <person name="Toyoda A."/>
            <person name="Takaki Y."/>
            <person name="Nishi S."/>
            <person name="Hori S."/>
            <person name="Arai W."/>
            <person name="Tsubouchi T."/>
            <person name="Morono Y."/>
            <person name="Uchiyama I."/>
            <person name="Ito T."/>
            <person name="Fujiyama A."/>
            <person name="Inagaki F."/>
            <person name="Takami H."/>
        </authorList>
    </citation>
    <scope>NUCLEOTIDE SEQUENCE</scope>
    <source>
        <strain evidence="3">Expedition CK06-06</strain>
    </source>
</reference>
<feature type="non-terminal residue" evidence="3">
    <location>
        <position position="1"/>
    </location>
</feature>
<dbReference type="GO" id="GO:0006744">
    <property type="term" value="P:ubiquinone biosynthetic process"/>
    <property type="evidence" value="ECO:0007669"/>
    <property type="project" value="TreeGrafter"/>
</dbReference>
<dbReference type="PANTHER" id="PTHR30108">
    <property type="entry name" value="3-OCTAPRENYL-4-HYDROXYBENZOATE CARBOXY-LYASE-RELATED"/>
    <property type="match status" value="1"/>
</dbReference>
<sequence length="147" mass="16300">IRTVVPEVVDINLPLFGVFHNWAFVSIRKTRPGQARQVMRAIWGLGQLAYTKFLVVVDEGVDVHDTDEVLWRVGAEADPRRDTLLLDGRADVLDHAAPPGGEGGKLGIDATRKLPEEVGGRPWPEPLASDPDTAARVTRRWQEYGLE</sequence>
<proteinExistence type="predicted"/>
<dbReference type="AlphaFoldDB" id="X1J2Y8"/>